<dbReference type="AlphaFoldDB" id="A0A4R8DSP9"/>
<accession>A0A4R8DSP9</accession>
<dbReference type="Proteomes" id="UP000294498">
    <property type="component" value="Unassembled WGS sequence"/>
</dbReference>
<sequence>MVYLMPMEKKLIRRVNLLTIYACVSTLILGIVLCSSFRQRGENVDELTIKRLNIVGEDGSLRLVISNETRQHPGRMDGQDLPKRDRPAGIIFFNNKGDECGGLTGADVSGKDTLNSGASFTMDNYRNDQVVEMVNEETYQNGKANIRRGFVVNEFPVGSSLMNTVHQLTAIDSIKDAGERAARLKKLKDKEWPSRRLFVGRDLDDNSGLFLYDDKGRPRLKIYVDKDGHARLEELDEKGNAKNLIKP</sequence>
<organism evidence="1 2">
    <name type="scientific">Dinghuibacter silviterrae</name>
    <dbReference type="NCBI Taxonomy" id="1539049"/>
    <lineage>
        <taxon>Bacteria</taxon>
        <taxon>Pseudomonadati</taxon>
        <taxon>Bacteroidota</taxon>
        <taxon>Chitinophagia</taxon>
        <taxon>Chitinophagales</taxon>
        <taxon>Chitinophagaceae</taxon>
        <taxon>Dinghuibacter</taxon>
    </lineage>
</organism>
<proteinExistence type="predicted"/>
<protein>
    <submittedName>
        <fullName evidence="1">Uncharacterized protein</fullName>
    </submittedName>
</protein>
<reference evidence="1 2" key="1">
    <citation type="submission" date="2019-03" db="EMBL/GenBank/DDBJ databases">
        <title>Genomic Encyclopedia of Type Strains, Phase IV (KMG-IV): sequencing the most valuable type-strain genomes for metagenomic binning, comparative biology and taxonomic classification.</title>
        <authorList>
            <person name="Goeker M."/>
        </authorList>
    </citation>
    <scope>NUCLEOTIDE SEQUENCE [LARGE SCALE GENOMIC DNA]</scope>
    <source>
        <strain evidence="1 2">DSM 100059</strain>
    </source>
</reference>
<keyword evidence="2" id="KW-1185">Reference proteome</keyword>
<comment type="caution">
    <text evidence="1">The sequence shown here is derived from an EMBL/GenBank/DDBJ whole genome shotgun (WGS) entry which is preliminary data.</text>
</comment>
<gene>
    <name evidence="1" type="ORF">EDB95_1925</name>
</gene>
<evidence type="ECO:0000313" key="1">
    <source>
        <dbReference type="EMBL" id="TDX00896.1"/>
    </source>
</evidence>
<dbReference type="EMBL" id="SODV01000001">
    <property type="protein sequence ID" value="TDX00896.1"/>
    <property type="molecule type" value="Genomic_DNA"/>
</dbReference>
<evidence type="ECO:0000313" key="2">
    <source>
        <dbReference type="Proteomes" id="UP000294498"/>
    </source>
</evidence>
<name>A0A4R8DSP9_9BACT</name>